<feature type="active site" evidence="8">
    <location>
        <position position="347"/>
    </location>
</feature>
<dbReference type="NCBIfam" id="NF002073">
    <property type="entry name" value="PRK00913.1-2"/>
    <property type="match status" value="1"/>
</dbReference>
<dbReference type="Pfam" id="PF00883">
    <property type="entry name" value="Peptidase_M17"/>
    <property type="match status" value="1"/>
</dbReference>
<protein>
    <recommendedName>
        <fullName evidence="8">Probable cytosol aminopeptidase</fullName>
        <ecNumber evidence="8">3.4.11.1</ecNumber>
    </recommendedName>
    <alternativeName>
        <fullName evidence="8">Leucine aminopeptidase</fullName>
        <shortName evidence="8">LAP</shortName>
        <ecNumber evidence="8">3.4.11.10</ecNumber>
    </alternativeName>
    <alternativeName>
        <fullName evidence="8">Leucyl aminopeptidase</fullName>
    </alternativeName>
</protein>
<evidence type="ECO:0000256" key="3">
    <source>
        <dbReference type="ARBA" id="ARBA00009528"/>
    </source>
</evidence>
<dbReference type="InterPro" id="IPR023042">
    <property type="entry name" value="Peptidase_M17_leu_NH2_pept"/>
</dbReference>
<evidence type="ECO:0000313" key="11">
    <source>
        <dbReference type="Proteomes" id="UP000709959"/>
    </source>
</evidence>
<dbReference type="GO" id="GO:0030145">
    <property type="term" value="F:manganese ion binding"/>
    <property type="evidence" value="ECO:0007669"/>
    <property type="project" value="UniProtKB-UniRule"/>
</dbReference>
<dbReference type="SUPFAM" id="SSF53187">
    <property type="entry name" value="Zn-dependent exopeptidases"/>
    <property type="match status" value="1"/>
</dbReference>
<evidence type="ECO:0000256" key="1">
    <source>
        <dbReference type="ARBA" id="ARBA00000135"/>
    </source>
</evidence>
<feature type="active site" evidence="8">
    <location>
        <position position="273"/>
    </location>
</feature>
<gene>
    <name evidence="8" type="primary">pepA</name>
    <name evidence="10" type="ORF">IPN91_02465</name>
</gene>
<feature type="binding site" evidence="8">
    <location>
        <position position="343"/>
    </location>
    <ligand>
        <name>Mn(2+)</name>
        <dbReference type="ChEBI" id="CHEBI:29035"/>
        <label>1</label>
    </ligand>
</feature>
<feature type="binding site" evidence="8">
    <location>
        <position position="266"/>
    </location>
    <ligand>
        <name>Mn(2+)</name>
        <dbReference type="ChEBI" id="CHEBI:29035"/>
        <label>1</label>
    </ligand>
</feature>
<dbReference type="Gene3D" id="3.40.630.10">
    <property type="entry name" value="Zn peptidases"/>
    <property type="match status" value="1"/>
</dbReference>
<evidence type="ECO:0000256" key="7">
    <source>
        <dbReference type="ARBA" id="ARBA00023211"/>
    </source>
</evidence>
<comment type="function">
    <text evidence="8">Presumably involved in the processing and regular turnover of intracellular proteins. Catalyzes the removal of unsubstituted N-terminal amino acids from various peptides.</text>
</comment>
<dbReference type="AlphaFoldDB" id="A0A936K5V0"/>
<dbReference type="HAMAP" id="MF_00181">
    <property type="entry name" value="Cytosol_peptidase_M17"/>
    <property type="match status" value="1"/>
</dbReference>
<dbReference type="EMBL" id="JADKCH010000001">
    <property type="protein sequence ID" value="MBK8571505.1"/>
    <property type="molecule type" value="Genomic_DNA"/>
</dbReference>
<keyword evidence="8" id="KW-0963">Cytoplasm</keyword>
<sequence length="490" mass="52799">MPSVDISSQTGKDFAGDALIVPVFSGRERHRLPLAISKVARQVMDEEDFKADYLEVVPLHHPNGVKESRWMVLVGLGDEEKVTLNKIRKAVGTAGRFCLKKKWKKIGILSPSTSTIDHDAVQVAVTEGALLANYDFVSFKGGKPEAKQFTSIEIFTNGDDTRKARRKLPAVEAGVAACHRVRDLANTPAGDLYPEVFADMAVKLAKQHKLHCEVLDVPALEKGGFRSVLAVGQGSVKSPRVVKLEYKPKEKPKKHVVLVGKGVCFDSGGLSLKDAAGMETMKDDMTGAAIVLATLVACAQLEIPVQVTGLLGLVENMPSGSSYKPGDVLRSRSGKTIEVLNTDAEGRLVLADLLHHASELGADHVVDLATLTGAALIAMGDGVSAVMGTDQKLVDRLMDAGGSVGEYLWQLPLVEEYTDLLKSPLADLKNITGIRWGGTITAGLFLREFVGQASWAHVDLSGSWSGKERDYRTHGGSGEGPRFLLEWLMD</sequence>
<accession>A0A936K5V0</accession>
<proteinExistence type="inferred from homology"/>
<name>A0A936K5V0_9BACT</name>
<feature type="binding site" evidence="8">
    <location>
        <position position="261"/>
    </location>
    <ligand>
        <name>Mn(2+)</name>
        <dbReference type="ChEBI" id="CHEBI:29035"/>
        <label>2</label>
    </ligand>
</feature>
<feature type="binding site" evidence="8">
    <location>
        <position position="284"/>
    </location>
    <ligand>
        <name>Mn(2+)</name>
        <dbReference type="ChEBI" id="CHEBI:29035"/>
        <label>2</label>
    </ligand>
</feature>
<dbReference type="CDD" id="cd00433">
    <property type="entry name" value="Peptidase_M17"/>
    <property type="match status" value="1"/>
</dbReference>
<dbReference type="GO" id="GO:0005737">
    <property type="term" value="C:cytoplasm"/>
    <property type="evidence" value="ECO:0007669"/>
    <property type="project" value="UniProtKB-SubCell"/>
</dbReference>
<keyword evidence="5 8" id="KW-0645">Protease</keyword>
<evidence type="ECO:0000256" key="5">
    <source>
        <dbReference type="ARBA" id="ARBA00022670"/>
    </source>
</evidence>
<keyword evidence="7 8" id="KW-0464">Manganese</keyword>
<comment type="caution">
    <text evidence="10">The sequence shown here is derived from an EMBL/GenBank/DDBJ whole genome shotgun (WGS) entry which is preliminary data.</text>
</comment>
<evidence type="ECO:0000256" key="2">
    <source>
        <dbReference type="ARBA" id="ARBA00000967"/>
    </source>
</evidence>
<evidence type="ECO:0000259" key="9">
    <source>
        <dbReference type="PROSITE" id="PS00631"/>
    </source>
</evidence>
<dbReference type="PANTHER" id="PTHR11963:SF23">
    <property type="entry name" value="CYTOSOL AMINOPEPTIDASE"/>
    <property type="match status" value="1"/>
</dbReference>
<dbReference type="GO" id="GO:0006508">
    <property type="term" value="P:proteolysis"/>
    <property type="evidence" value="ECO:0007669"/>
    <property type="project" value="UniProtKB-KW"/>
</dbReference>
<keyword evidence="8" id="KW-0479">Metal-binding</keyword>
<keyword evidence="6 8" id="KW-0378">Hydrolase</keyword>
<comment type="similarity">
    <text evidence="3 8">Belongs to the peptidase M17 family.</text>
</comment>
<evidence type="ECO:0000313" key="10">
    <source>
        <dbReference type="EMBL" id="MBK8571505.1"/>
    </source>
</evidence>
<dbReference type="EC" id="3.4.11.10" evidence="8"/>
<comment type="catalytic activity">
    <reaction evidence="1 8">
        <text>Release of an N-terminal amino acid, Xaa-|-Yaa-, in which Xaa is preferably Leu, but may be other amino acids including Pro although not Arg or Lys, and Yaa may be Pro. Amino acid amides and methyl esters are also readily hydrolyzed, but rates on arylamides are exceedingly low.</text>
        <dbReference type="EC" id="3.4.11.1"/>
    </reaction>
</comment>
<dbReference type="InterPro" id="IPR008283">
    <property type="entry name" value="Peptidase_M17_N"/>
</dbReference>
<feature type="binding site" evidence="8">
    <location>
        <position position="345"/>
    </location>
    <ligand>
        <name>Mn(2+)</name>
        <dbReference type="ChEBI" id="CHEBI:29035"/>
        <label>1</label>
    </ligand>
</feature>
<dbReference type="InterPro" id="IPR043472">
    <property type="entry name" value="Macro_dom-like"/>
</dbReference>
<dbReference type="PRINTS" id="PR00481">
    <property type="entry name" value="LAMNOPPTDASE"/>
</dbReference>
<evidence type="ECO:0000256" key="6">
    <source>
        <dbReference type="ARBA" id="ARBA00022801"/>
    </source>
</evidence>
<dbReference type="PANTHER" id="PTHR11963">
    <property type="entry name" value="LEUCINE AMINOPEPTIDASE-RELATED"/>
    <property type="match status" value="1"/>
</dbReference>
<feature type="binding site" evidence="8">
    <location>
        <position position="266"/>
    </location>
    <ligand>
        <name>Mn(2+)</name>
        <dbReference type="ChEBI" id="CHEBI:29035"/>
        <label>2</label>
    </ligand>
</feature>
<dbReference type="Proteomes" id="UP000709959">
    <property type="component" value="Unassembled WGS sequence"/>
</dbReference>
<dbReference type="PROSITE" id="PS00631">
    <property type="entry name" value="CYTOSOL_AP"/>
    <property type="match status" value="1"/>
</dbReference>
<dbReference type="InterPro" id="IPR000819">
    <property type="entry name" value="Peptidase_M17_C"/>
</dbReference>
<dbReference type="InterPro" id="IPR011356">
    <property type="entry name" value="Leucine_aapep/pepB"/>
</dbReference>
<dbReference type="EC" id="3.4.11.1" evidence="8"/>
<dbReference type="SUPFAM" id="SSF52949">
    <property type="entry name" value="Macro domain-like"/>
    <property type="match status" value="1"/>
</dbReference>
<dbReference type="GO" id="GO:0070006">
    <property type="term" value="F:metalloaminopeptidase activity"/>
    <property type="evidence" value="ECO:0007669"/>
    <property type="project" value="InterPro"/>
</dbReference>
<comment type="cofactor">
    <cofactor evidence="8">
        <name>Mn(2+)</name>
        <dbReference type="ChEBI" id="CHEBI:29035"/>
    </cofactor>
    <text evidence="8">Binds 2 manganese ions per subunit.</text>
</comment>
<comment type="catalytic activity">
    <reaction evidence="2 8">
        <text>Release of an N-terminal amino acid, preferentially leucine, but not glutamic or aspartic acids.</text>
        <dbReference type="EC" id="3.4.11.10"/>
    </reaction>
</comment>
<keyword evidence="4 8" id="KW-0031">Aminopeptidase</keyword>
<comment type="subcellular location">
    <subcellularLocation>
        <location evidence="8">Cytoplasm</location>
    </subcellularLocation>
</comment>
<feature type="binding site" evidence="8">
    <location>
        <position position="345"/>
    </location>
    <ligand>
        <name>Mn(2+)</name>
        <dbReference type="ChEBI" id="CHEBI:29035"/>
        <label>2</label>
    </ligand>
</feature>
<dbReference type="Gene3D" id="3.40.220.10">
    <property type="entry name" value="Leucine Aminopeptidase, subunit E, domain 1"/>
    <property type="match status" value="1"/>
</dbReference>
<feature type="domain" description="Cytosol aminopeptidase" evidence="9">
    <location>
        <begin position="341"/>
        <end position="348"/>
    </location>
</feature>
<organism evidence="10 11">
    <name type="scientific">Candidatus Geothrix odensensis</name>
    <dbReference type="NCBI Taxonomy" id="2954440"/>
    <lineage>
        <taxon>Bacteria</taxon>
        <taxon>Pseudomonadati</taxon>
        <taxon>Acidobacteriota</taxon>
        <taxon>Holophagae</taxon>
        <taxon>Holophagales</taxon>
        <taxon>Holophagaceae</taxon>
        <taxon>Geothrix</taxon>
    </lineage>
</organism>
<evidence type="ECO:0000256" key="4">
    <source>
        <dbReference type="ARBA" id="ARBA00022438"/>
    </source>
</evidence>
<reference evidence="10 11" key="1">
    <citation type="submission" date="2020-10" db="EMBL/GenBank/DDBJ databases">
        <title>Connecting structure to function with the recovery of over 1000 high-quality activated sludge metagenome-assembled genomes encoding full-length rRNA genes using long-read sequencing.</title>
        <authorList>
            <person name="Singleton C.M."/>
            <person name="Petriglieri F."/>
            <person name="Kristensen J.M."/>
            <person name="Kirkegaard R.H."/>
            <person name="Michaelsen T.Y."/>
            <person name="Andersen M.H."/>
            <person name="Karst S.M."/>
            <person name="Dueholm M.S."/>
            <person name="Nielsen P.H."/>
            <person name="Albertsen M."/>
        </authorList>
    </citation>
    <scope>NUCLEOTIDE SEQUENCE [LARGE SCALE GENOMIC DNA]</scope>
    <source>
        <strain evidence="10">OdNE_18-Q3-R46-58_MAXAC.008</strain>
    </source>
</reference>
<evidence type="ECO:0000256" key="8">
    <source>
        <dbReference type="HAMAP-Rule" id="MF_00181"/>
    </source>
</evidence>
<dbReference type="Pfam" id="PF02789">
    <property type="entry name" value="Peptidase_M17_N"/>
    <property type="match status" value="1"/>
</dbReference>